<sequence>MDMETSSHSKLSSWFRLCHQNTQLAHGGICLRRTKDVLMNLSSKTEQAVVNFGKFFWKLTRIWQFCNHPLFARDKIEMNLEWEWRHSANLVHLIDKLKLLFSQGTH</sequence>
<organism evidence="1 2">
    <name type="scientific">Puccinia sorghi</name>
    <dbReference type="NCBI Taxonomy" id="27349"/>
    <lineage>
        <taxon>Eukaryota</taxon>
        <taxon>Fungi</taxon>
        <taxon>Dikarya</taxon>
        <taxon>Basidiomycota</taxon>
        <taxon>Pucciniomycotina</taxon>
        <taxon>Pucciniomycetes</taxon>
        <taxon>Pucciniales</taxon>
        <taxon>Pucciniaceae</taxon>
        <taxon>Puccinia</taxon>
    </lineage>
</organism>
<proteinExistence type="predicted"/>
<dbReference type="Proteomes" id="UP000037035">
    <property type="component" value="Unassembled WGS sequence"/>
</dbReference>
<reference evidence="1 2" key="1">
    <citation type="submission" date="2015-08" db="EMBL/GenBank/DDBJ databases">
        <title>Next Generation Sequencing and Analysis of the Genome of Puccinia sorghi L Schw, the Causal Agent of Maize Common Rust.</title>
        <authorList>
            <person name="Rochi L."/>
            <person name="Burguener G."/>
            <person name="Darino M."/>
            <person name="Turjanski A."/>
            <person name="Kreff E."/>
            <person name="Dieguez M.J."/>
            <person name="Sacco F."/>
        </authorList>
    </citation>
    <scope>NUCLEOTIDE SEQUENCE [LARGE SCALE GENOMIC DNA]</scope>
    <source>
        <strain evidence="1 2">RO10H11247</strain>
    </source>
</reference>
<evidence type="ECO:0000313" key="2">
    <source>
        <dbReference type="Proteomes" id="UP000037035"/>
    </source>
</evidence>
<dbReference type="EMBL" id="LAVV01012327">
    <property type="protein sequence ID" value="KNZ46795.1"/>
    <property type="molecule type" value="Genomic_DNA"/>
</dbReference>
<gene>
    <name evidence="1" type="ORF">VP01_694g10</name>
</gene>
<dbReference type="STRING" id="27349.A0A0L6UG72"/>
<accession>A0A0L6UG72</accession>
<dbReference type="AlphaFoldDB" id="A0A0L6UG72"/>
<protein>
    <submittedName>
        <fullName evidence="1">Uncharacterized protein</fullName>
    </submittedName>
</protein>
<dbReference type="VEuPathDB" id="FungiDB:VP01_694g10"/>
<comment type="caution">
    <text evidence="1">The sequence shown here is derived from an EMBL/GenBank/DDBJ whole genome shotgun (WGS) entry which is preliminary data.</text>
</comment>
<keyword evidence="2" id="KW-1185">Reference proteome</keyword>
<evidence type="ECO:0000313" key="1">
    <source>
        <dbReference type="EMBL" id="KNZ46795.1"/>
    </source>
</evidence>
<name>A0A0L6UG72_9BASI</name>